<evidence type="ECO:0000256" key="2">
    <source>
        <dbReference type="ARBA" id="ARBA00022514"/>
    </source>
</evidence>
<keyword evidence="6" id="KW-1185">Reference proteome</keyword>
<dbReference type="Proteomes" id="UP001346869">
    <property type="component" value="Unassembled WGS sequence"/>
</dbReference>
<dbReference type="InterPro" id="IPR036048">
    <property type="entry name" value="Interleukin_8-like_sf"/>
</dbReference>
<keyword evidence="2" id="KW-0202">Cytokine</keyword>
<dbReference type="InterPro" id="IPR001811">
    <property type="entry name" value="Chemokine_IL8-like_dom"/>
</dbReference>
<comment type="similarity">
    <text evidence="1">Belongs to the intercrine beta (chemokine CC) family.</text>
</comment>
<dbReference type="PANTHER" id="PTHR12015">
    <property type="entry name" value="SMALL INDUCIBLE CYTOKINE A"/>
    <property type="match status" value="1"/>
</dbReference>
<keyword evidence="3" id="KW-0732">Signal</keyword>
<evidence type="ECO:0000259" key="4">
    <source>
        <dbReference type="SMART" id="SM00199"/>
    </source>
</evidence>
<evidence type="ECO:0000313" key="5">
    <source>
        <dbReference type="EMBL" id="KAK5848638.1"/>
    </source>
</evidence>
<dbReference type="EMBL" id="JAUZQC010000025">
    <property type="protein sequence ID" value="KAK5848638.1"/>
    <property type="molecule type" value="Genomic_DNA"/>
</dbReference>
<evidence type="ECO:0000313" key="6">
    <source>
        <dbReference type="Proteomes" id="UP001346869"/>
    </source>
</evidence>
<dbReference type="InterPro" id="IPR039809">
    <property type="entry name" value="Chemokine_b/g/d"/>
</dbReference>
<dbReference type="GO" id="GO:0005615">
    <property type="term" value="C:extracellular space"/>
    <property type="evidence" value="ECO:0007669"/>
    <property type="project" value="UniProtKB-KW"/>
</dbReference>
<comment type="caution">
    <text evidence="5">The sequence shown here is derived from an EMBL/GenBank/DDBJ whole genome shotgun (WGS) entry which is preliminary data.</text>
</comment>
<reference evidence="5 6" key="1">
    <citation type="journal article" date="2023" name="Genes (Basel)">
        <title>Chromosome-Level Genome Assembly and Circadian Gene Repertoire of the Patagonia Blennie Eleginops maclovinus-The Closest Ancestral Proxy of Antarctic Cryonotothenioids.</title>
        <authorList>
            <person name="Cheng C.C."/>
            <person name="Rivera-Colon A.G."/>
            <person name="Minhas B.F."/>
            <person name="Wilson L."/>
            <person name="Rayamajhi N."/>
            <person name="Vargas-Chacoff L."/>
            <person name="Catchen J.M."/>
        </authorList>
    </citation>
    <scope>NUCLEOTIDE SEQUENCE [LARGE SCALE GENOMIC DNA]</scope>
    <source>
        <strain evidence="5">JMC-PN-2008</strain>
    </source>
</reference>
<dbReference type="Pfam" id="PF00048">
    <property type="entry name" value="IL8"/>
    <property type="match status" value="1"/>
</dbReference>
<organism evidence="5 6">
    <name type="scientific">Eleginops maclovinus</name>
    <name type="common">Patagonian blennie</name>
    <name type="synonym">Eleginus maclovinus</name>
    <dbReference type="NCBI Taxonomy" id="56733"/>
    <lineage>
        <taxon>Eukaryota</taxon>
        <taxon>Metazoa</taxon>
        <taxon>Chordata</taxon>
        <taxon>Craniata</taxon>
        <taxon>Vertebrata</taxon>
        <taxon>Euteleostomi</taxon>
        <taxon>Actinopterygii</taxon>
        <taxon>Neopterygii</taxon>
        <taxon>Teleostei</taxon>
        <taxon>Neoteleostei</taxon>
        <taxon>Acanthomorphata</taxon>
        <taxon>Eupercaria</taxon>
        <taxon>Perciformes</taxon>
        <taxon>Notothenioidei</taxon>
        <taxon>Eleginopidae</taxon>
        <taxon>Eleginops</taxon>
    </lineage>
</organism>
<dbReference type="CDD" id="cd00272">
    <property type="entry name" value="Chemokine_CC"/>
    <property type="match status" value="1"/>
</dbReference>
<dbReference type="Gene3D" id="2.40.50.40">
    <property type="match status" value="1"/>
</dbReference>
<dbReference type="SMART" id="SM00199">
    <property type="entry name" value="SCY"/>
    <property type="match status" value="1"/>
</dbReference>
<sequence>MRTSHILLLCILGHALLASVFCHNGIGPDDCCFELYPRNVHKKYIRSYYLTDYRCSKTAVILITQKSRNICVDPKLPWVMKVMKSLDEKTF</sequence>
<evidence type="ECO:0000256" key="3">
    <source>
        <dbReference type="SAM" id="SignalP"/>
    </source>
</evidence>
<reference evidence="5 6" key="2">
    <citation type="journal article" date="2023" name="Mol. Biol. Evol.">
        <title>Genomics of Secondarily Temperate Adaptation in the Only Non-Antarctic Icefish.</title>
        <authorList>
            <person name="Rivera-Colon A.G."/>
            <person name="Rayamajhi N."/>
            <person name="Minhas B.F."/>
            <person name="Madrigal G."/>
            <person name="Bilyk K.T."/>
            <person name="Yoon V."/>
            <person name="Hune M."/>
            <person name="Gregory S."/>
            <person name="Cheng C.H.C."/>
            <person name="Catchen J.M."/>
        </authorList>
    </citation>
    <scope>NUCLEOTIDE SEQUENCE [LARGE SCALE GENOMIC DNA]</scope>
    <source>
        <strain evidence="5">JMC-PN-2008</strain>
    </source>
</reference>
<protein>
    <recommendedName>
        <fullName evidence="4">Chemokine interleukin-8-like domain-containing protein</fullName>
    </recommendedName>
</protein>
<name>A0AAN8A181_ELEMC</name>
<dbReference type="SUPFAM" id="SSF54117">
    <property type="entry name" value="Interleukin 8-like chemokines"/>
    <property type="match status" value="1"/>
</dbReference>
<gene>
    <name evidence="5" type="ORF">PBY51_006235</name>
</gene>
<accession>A0AAN8A181</accession>
<dbReference type="AlphaFoldDB" id="A0AAN8A181"/>
<evidence type="ECO:0000256" key="1">
    <source>
        <dbReference type="ARBA" id="ARBA00010868"/>
    </source>
</evidence>
<dbReference type="GO" id="GO:0006955">
    <property type="term" value="P:immune response"/>
    <property type="evidence" value="ECO:0007669"/>
    <property type="project" value="InterPro"/>
</dbReference>
<dbReference type="FunFam" id="2.40.50.40:FF:000002">
    <property type="entry name" value="C-C motif chemokine"/>
    <property type="match status" value="1"/>
</dbReference>
<feature type="chain" id="PRO_5042846239" description="Chemokine interleukin-8-like domain-containing protein" evidence="3">
    <location>
        <begin position="23"/>
        <end position="91"/>
    </location>
</feature>
<feature type="domain" description="Chemokine interleukin-8-like" evidence="4">
    <location>
        <begin position="28"/>
        <end position="86"/>
    </location>
</feature>
<dbReference type="GO" id="GO:0008009">
    <property type="term" value="F:chemokine activity"/>
    <property type="evidence" value="ECO:0007669"/>
    <property type="project" value="InterPro"/>
</dbReference>
<proteinExistence type="inferred from homology"/>
<feature type="signal peptide" evidence="3">
    <location>
        <begin position="1"/>
        <end position="22"/>
    </location>
</feature>